<evidence type="ECO:0000313" key="2">
    <source>
        <dbReference type="Proteomes" id="UP001156484"/>
    </source>
</evidence>
<accession>A0ACD4DB23</accession>
<dbReference type="Proteomes" id="UP001156484">
    <property type="component" value="Chromosome"/>
</dbReference>
<name>A0ACD4DB23_9NOCA</name>
<sequence>MSRAPRTQLLVGGRIYSASAPDATAMAVTDGVVVWVGQDRPGRALHPDAEIVDLDGAFVAPGFVDTHVHLTAHGLALTGLDLTGAVDRDDALRRLRAHADACDDAVLWGQGWDETRWPDPTPPTTAELDAAAPGRMVYLGRVDAHSAAASTALRAAAGEDVGTLAGFDPEHPLTGAAHHAVRAAARSRLTAAQRARARLAALDDLAAQGIVAVHECGGPEISGLDDFTELLGTDHPVEVRGYWGQAVGSAAEATELLAATGAHALGGDLFVDGSFGSHTAWLSRPYADRPDCCGTAHLAEDQLVAHIRACTEARIQAGFHVIGDAATAAAVAAFEAVAGEVGGPALAACGHRLEHVESLTVAQAQVLSRYGVIASMQPGFDALWGGPGGMYAQRLGADRAAALNAFAPLAATGLSLAFGSDAPVTAPRPWQMLRAAVHHHTPGSGISPRAAFAAATRGAWRAGGRRDGTAGTLEPGAPASYAVWEVGELVVRAPKDSVQRWSTDPRSRVAPLPDLEPGTDDPVLVRSVHRDRVVYGR</sequence>
<protein>
    <submittedName>
        <fullName evidence="1">Amidohydrolase family protein</fullName>
    </submittedName>
</protein>
<evidence type="ECO:0000313" key="1">
    <source>
        <dbReference type="EMBL" id="UYP17244.1"/>
    </source>
</evidence>
<keyword evidence="2" id="KW-1185">Reference proteome</keyword>
<proteinExistence type="predicted"/>
<reference evidence="1" key="1">
    <citation type="submission" date="2022-10" db="EMBL/GenBank/DDBJ databases">
        <title>Rhodococcus ferula Z13 complete genome.</title>
        <authorList>
            <person name="Long X."/>
            <person name="Zang M."/>
        </authorList>
    </citation>
    <scope>NUCLEOTIDE SEQUENCE</scope>
    <source>
        <strain evidence="1">Z13</strain>
    </source>
</reference>
<organism evidence="1 2">
    <name type="scientific">Rhodococcus sacchari</name>
    <dbReference type="NCBI Taxonomy" id="2962047"/>
    <lineage>
        <taxon>Bacteria</taxon>
        <taxon>Bacillati</taxon>
        <taxon>Actinomycetota</taxon>
        <taxon>Actinomycetes</taxon>
        <taxon>Mycobacteriales</taxon>
        <taxon>Nocardiaceae</taxon>
        <taxon>Rhodococcus</taxon>
    </lineage>
</organism>
<dbReference type="EMBL" id="CP107551">
    <property type="protein sequence ID" value="UYP17244.1"/>
    <property type="molecule type" value="Genomic_DNA"/>
</dbReference>
<gene>
    <name evidence="1" type="ORF">OED52_10920</name>
</gene>